<dbReference type="Proteomes" id="UP001416858">
    <property type="component" value="Unassembled WGS sequence"/>
</dbReference>
<protein>
    <submittedName>
        <fullName evidence="1">Uncharacterized protein</fullName>
    </submittedName>
</protein>
<reference evidence="1 2" key="1">
    <citation type="submission" date="2024-02" db="EMBL/GenBank/DDBJ databases">
        <title>Rhodopirellula caenicola NBRC 110016.</title>
        <authorList>
            <person name="Ichikawa N."/>
            <person name="Katano-Makiyama Y."/>
            <person name="Hidaka K."/>
        </authorList>
    </citation>
    <scope>NUCLEOTIDE SEQUENCE [LARGE SCALE GENOMIC DNA]</scope>
    <source>
        <strain evidence="1 2">NBRC 110016</strain>
    </source>
</reference>
<proteinExistence type="predicted"/>
<name>A0ABP9W2J9_9BACT</name>
<gene>
    <name evidence="1" type="ORF">Rcae01_06528</name>
</gene>
<keyword evidence="2" id="KW-1185">Reference proteome</keyword>
<sequence>MHFVRTNTKANPLRQYVRFVSIRQTSETAWSADGLWFAQSCEPMGATDRDRVAVAAVMSKFADYVDLSLKICCECGSDRIVSMDN</sequence>
<dbReference type="EMBL" id="BAABRO010000032">
    <property type="protein sequence ID" value="GAA5511015.1"/>
    <property type="molecule type" value="Genomic_DNA"/>
</dbReference>
<evidence type="ECO:0000313" key="2">
    <source>
        <dbReference type="Proteomes" id="UP001416858"/>
    </source>
</evidence>
<evidence type="ECO:0000313" key="1">
    <source>
        <dbReference type="EMBL" id="GAA5511015.1"/>
    </source>
</evidence>
<comment type="caution">
    <text evidence="1">The sequence shown here is derived from an EMBL/GenBank/DDBJ whole genome shotgun (WGS) entry which is preliminary data.</text>
</comment>
<organism evidence="1 2">
    <name type="scientific">Novipirellula caenicola</name>
    <dbReference type="NCBI Taxonomy" id="1536901"/>
    <lineage>
        <taxon>Bacteria</taxon>
        <taxon>Pseudomonadati</taxon>
        <taxon>Planctomycetota</taxon>
        <taxon>Planctomycetia</taxon>
        <taxon>Pirellulales</taxon>
        <taxon>Pirellulaceae</taxon>
        <taxon>Novipirellula</taxon>
    </lineage>
</organism>
<accession>A0ABP9W2J9</accession>